<dbReference type="GO" id="GO:0003676">
    <property type="term" value="F:nucleic acid binding"/>
    <property type="evidence" value="ECO:0007669"/>
    <property type="project" value="InterPro"/>
</dbReference>
<reference evidence="7" key="2">
    <citation type="submission" date="2023-05" db="EMBL/GenBank/DDBJ databases">
        <authorList>
            <consortium name="Lawrence Berkeley National Laboratory"/>
            <person name="Steindorff A."/>
            <person name="Hensen N."/>
            <person name="Bonometti L."/>
            <person name="Westerberg I."/>
            <person name="Brannstrom I.O."/>
            <person name="Guillou S."/>
            <person name="Cros-Aarteil S."/>
            <person name="Calhoun S."/>
            <person name="Haridas S."/>
            <person name="Kuo A."/>
            <person name="Mondo S."/>
            <person name="Pangilinan J."/>
            <person name="Riley R."/>
            <person name="Labutti K."/>
            <person name="Andreopoulos B."/>
            <person name="Lipzen A."/>
            <person name="Chen C."/>
            <person name="Yanf M."/>
            <person name="Daum C."/>
            <person name="Ng V."/>
            <person name="Clum A."/>
            <person name="Ohm R."/>
            <person name="Martin F."/>
            <person name="Silar P."/>
            <person name="Natvig D."/>
            <person name="Lalanne C."/>
            <person name="Gautier V."/>
            <person name="Ament-Velasquez S.L."/>
            <person name="Kruys A."/>
            <person name="Hutchinson M.I."/>
            <person name="Powell A.J."/>
            <person name="Barry K."/>
            <person name="Miller A.N."/>
            <person name="Grigoriev I.V."/>
            <person name="Debuchy R."/>
            <person name="Gladieux P."/>
            <person name="Thoren M.H."/>
            <person name="Johannesson H."/>
        </authorList>
    </citation>
    <scope>NUCLEOTIDE SEQUENCE</scope>
    <source>
        <strain evidence="7">CBS 731.68</strain>
    </source>
</reference>
<feature type="region of interest" description="Disordered" evidence="5">
    <location>
        <begin position="285"/>
        <end position="304"/>
    </location>
</feature>
<feature type="coiled-coil region" evidence="4">
    <location>
        <begin position="154"/>
        <end position="181"/>
    </location>
</feature>
<dbReference type="InterPro" id="IPR006677">
    <property type="entry name" value="tRNA_intron_Endonuc_cat-like"/>
</dbReference>
<accession>A0AAN6Z223</accession>
<dbReference type="EMBL" id="MU853231">
    <property type="protein sequence ID" value="KAK4122122.1"/>
    <property type="molecule type" value="Genomic_DNA"/>
</dbReference>
<evidence type="ECO:0000259" key="6">
    <source>
        <dbReference type="Pfam" id="PF01974"/>
    </source>
</evidence>
<dbReference type="InterPro" id="IPR006676">
    <property type="entry name" value="tRNA_splic"/>
</dbReference>
<reference evidence="7" key="1">
    <citation type="journal article" date="2023" name="Mol. Phylogenet. Evol.">
        <title>Genome-scale phylogeny and comparative genomics of the fungal order Sordariales.</title>
        <authorList>
            <person name="Hensen N."/>
            <person name="Bonometti L."/>
            <person name="Westerberg I."/>
            <person name="Brannstrom I.O."/>
            <person name="Guillou S."/>
            <person name="Cros-Aarteil S."/>
            <person name="Calhoun S."/>
            <person name="Haridas S."/>
            <person name="Kuo A."/>
            <person name="Mondo S."/>
            <person name="Pangilinan J."/>
            <person name="Riley R."/>
            <person name="LaButti K."/>
            <person name="Andreopoulos B."/>
            <person name="Lipzen A."/>
            <person name="Chen C."/>
            <person name="Yan M."/>
            <person name="Daum C."/>
            <person name="Ng V."/>
            <person name="Clum A."/>
            <person name="Steindorff A."/>
            <person name="Ohm R.A."/>
            <person name="Martin F."/>
            <person name="Silar P."/>
            <person name="Natvig D.O."/>
            <person name="Lalanne C."/>
            <person name="Gautier V."/>
            <person name="Ament-Velasquez S.L."/>
            <person name="Kruys A."/>
            <person name="Hutchinson M.I."/>
            <person name="Powell A.J."/>
            <person name="Barry K."/>
            <person name="Miller A.N."/>
            <person name="Grigoriev I.V."/>
            <person name="Debuchy R."/>
            <person name="Gladieux P."/>
            <person name="Hiltunen Thoren M."/>
            <person name="Johannesson H."/>
        </authorList>
    </citation>
    <scope>NUCLEOTIDE SEQUENCE</scope>
    <source>
        <strain evidence="7">CBS 731.68</strain>
    </source>
</reference>
<comment type="caution">
    <text evidence="7">The sequence shown here is derived from an EMBL/GenBank/DDBJ whole genome shotgun (WGS) entry which is preliminary data.</text>
</comment>
<dbReference type="InterPro" id="IPR036167">
    <property type="entry name" value="tRNA_intron_Endo_cat-like_sf"/>
</dbReference>
<dbReference type="PANTHER" id="PTHR21227:SF0">
    <property type="entry name" value="TRNA-SPLICING ENDONUCLEASE SUBUNIT SEN2"/>
    <property type="match status" value="1"/>
</dbReference>
<evidence type="ECO:0000256" key="5">
    <source>
        <dbReference type="SAM" id="MobiDB-lite"/>
    </source>
</evidence>
<comment type="catalytic activity">
    <reaction evidence="3">
        <text>pretRNA = a 3'-half-tRNA molecule with a 5'-OH end + a 5'-half-tRNA molecule with a 2',3'-cyclic phosphate end + an intron with a 2',3'-cyclic phosphate and a 5'-hydroxyl terminus.</text>
        <dbReference type="EC" id="4.6.1.16"/>
    </reaction>
</comment>
<dbReference type="Pfam" id="PF01974">
    <property type="entry name" value="tRNA_int_endo"/>
    <property type="match status" value="1"/>
</dbReference>
<dbReference type="GeneID" id="87824399"/>
<dbReference type="RefSeq" id="XP_062645893.1">
    <property type="nucleotide sequence ID" value="XM_062787629.1"/>
</dbReference>
<evidence type="ECO:0000313" key="7">
    <source>
        <dbReference type="EMBL" id="KAK4122122.1"/>
    </source>
</evidence>
<dbReference type="GO" id="GO:0000379">
    <property type="term" value="P:tRNA-type intron splice site recognition and cleavage"/>
    <property type="evidence" value="ECO:0007669"/>
    <property type="project" value="TreeGrafter"/>
</dbReference>
<keyword evidence="8" id="KW-1185">Reference proteome</keyword>
<name>A0AAN6Z223_9PEZI</name>
<comment type="similarity">
    <text evidence="1">Belongs to the tRNA-intron endonuclease family.</text>
</comment>
<dbReference type="Gene3D" id="3.40.1350.10">
    <property type="match status" value="1"/>
</dbReference>
<dbReference type="GO" id="GO:0000213">
    <property type="term" value="F:tRNA-intron lyase activity"/>
    <property type="evidence" value="ECO:0007669"/>
    <property type="project" value="UniProtKB-EC"/>
</dbReference>
<protein>
    <recommendedName>
        <fullName evidence="2">tRNA-intron lyase</fullName>
        <ecNumber evidence="2">4.6.1.16</ecNumber>
    </recommendedName>
</protein>
<feature type="region of interest" description="Disordered" evidence="5">
    <location>
        <begin position="1"/>
        <end position="35"/>
    </location>
</feature>
<dbReference type="PANTHER" id="PTHR21227">
    <property type="entry name" value="TRNA-SPLICING ENDONUCLEASE SUBUNIT SEN2"/>
    <property type="match status" value="1"/>
</dbReference>
<dbReference type="GO" id="GO:0005737">
    <property type="term" value="C:cytoplasm"/>
    <property type="evidence" value="ECO:0007669"/>
    <property type="project" value="TreeGrafter"/>
</dbReference>
<feature type="compositionally biased region" description="Basic and acidic residues" evidence="5">
    <location>
        <begin position="384"/>
        <end position="393"/>
    </location>
</feature>
<dbReference type="Proteomes" id="UP001302602">
    <property type="component" value="Unassembled WGS sequence"/>
</dbReference>
<sequence>MSKPAALVTASPDGDTTSKAGSAASPVKAPSAGAPTTAVERALPAKVPLNQVYALPAPIRTFPLPTFYPNNPISLLHLAYAWLSQVFRPPPREPSVVHIGIWDPETRSVHVRDDASVRALWEQGFYGKGSLSRSEPNWLKRELARRGSPEGKTVSEARTELRREERRLAKWERAKAELEAIERQRLAEAAAHAAATRVAEANGVLDYEPVNVETSRSLRCSVQPAAVEHSPADFVAETATQFPDSIEQTQVVMTDMPPACRSLHHKPPVGPAELLALPNSLARSDGLPGGLSSQQPSQGRDWKAPVGPAELLLLPNSHADLISRPVSGLVMIEMGSGALGQPQLRTNHDTNAPVDGEPRDDQFQSNGAVNGHALKASDPNGSSHRVDQADRVSIHGVQPSKPWKGAVSPPSLRSDESVSSSAQEEDGNISQPLKRRKSVRFSPTVQSTTFVHSDPPSPNRSSGVPAKSAGPALSNGELMGQLDVTRTLAAASQAAPQSSSDLVVSSQVDLGEIENKEHFQLAPEEAFFLVFALGALKVVDPVTGSPISTEHLLALFRSYSYLPPRPAGSGLRPDDPFLVNYAVYHHFRSLGWVPRHGIKFGVDWIIYQRGPVFDHSEFGIMVLPAYSDFAWEGHEHEAPRRSWSWLMGVNRVLSHVLKSLVLVYVDIPPPNVFEEEMQRGGIASALKKYNIREVMVRRFSVNRNR</sequence>
<dbReference type="SUPFAM" id="SSF53032">
    <property type="entry name" value="tRNA-intron endonuclease catalytic domain-like"/>
    <property type="match status" value="1"/>
</dbReference>
<dbReference type="AlphaFoldDB" id="A0AAN6Z223"/>
<evidence type="ECO:0000313" key="8">
    <source>
        <dbReference type="Proteomes" id="UP001302602"/>
    </source>
</evidence>
<gene>
    <name evidence="7" type="ORF">N657DRAFT_491813</name>
</gene>
<evidence type="ECO:0000256" key="3">
    <source>
        <dbReference type="ARBA" id="ARBA00034031"/>
    </source>
</evidence>
<dbReference type="CDD" id="cd22363">
    <property type="entry name" value="tRNA-intron_lyase_C"/>
    <property type="match status" value="1"/>
</dbReference>
<dbReference type="InterPro" id="IPR011856">
    <property type="entry name" value="tRNA_endonuc-like_dom_sf"/>
</dbReference>
<organism evidence="7 8">
    <name type="scientific">Parathielavia appendiculata</name>
    <dbReference type="NCBI Taxonomy" id="2587402"/>
    <lineage>
        <taxon>Eukaryota</taxon>
        <taxon>Fungi</taxon>
        <taxon>Dikarya</taxon>
        <taxon>Ascomycota</taxon>
        <taxon>Pezizomycotina</taxon>
        <taxon>Sordariomycetes</taxon>
        <taxon>Sordariomycetidae</taxon>
        <taxon>Sordariales</taxon>
        <taxon>Chaetomiaceae</taxon>
        <taxon>Parathielavia</taxon>
    </lineage>
</organism>
<dbReference type="FunFam" id="3.40.1350.10:FF:000007">
    <property type="entry name" value="tRNA-splicing endonuclease subunit Sen2"/>
    <property type="match status" value="1"/>
</dbReference>
<evidence type="ECO:0000256" key="4">
    <source>
        <dbReference type="SAM" id="Coils"/>
    </source>
</evidence>
<feature type="compositionally biased region" description="Polar residues" evidence="5">
    <location>
        <begin position="441"/>
        <end position="451"/>
    </location>
</feature>
<evidence type="ECO:0000256" key="2">
    <source>
        <dbReference type="ARBA" id="ARBA00012573"/>
    </source>
</evidence>
<keyword evidence="4" id="KW-0175">Coiled coil</keyword>
<proteinExistence type="inferred from homology"/>
<dbReference type="GO" id="GO:0000214">
    <property type="term" value="C:tRNA-intron endonuclease complex"/>
    <property type="evidence" value="ECO:0007669"/>
    <property type="project" value="TreeGrafter"/>
</dbReference>
<feature type="domain" description="tRNA intron endonuclease catalytic" evidence="6">
    <location>
        <begin position="577"/>
        <end position="666"/>
    </location>
</feature>
<dbReference type="EC" id="4.6.1.16" evidence="2"/>
<evidence type="ECO:0000256" key="1">
    <source>
        <dbReference type="ARBA" id="ARBA00008078"/>
    </source>
</evidence>
<feature type="region of interest" description="Disordered" evidence="5">
    <location>
        <begin position="339"/>
        <end position="476"/>
    </location>
</feature>